<dbReference type="PANTHER" id="PTHR38795:SF1">
    <property type="entry name" value="DUF6604 DOMAIN-CONTAINING PROTEIN"/>
    <property type="match status" value="1"/>
</dbReference>
<dbReference type="Pfam" id="PF20253">
    <property type="entry name" value="DUF6604"/>
    <property type="match status" value="1"/>
</dbReference>
<evidence type="ECO:0000313" key="4">
    <source>
        <dbReference type="Proteomes" id="UP000799778"/>
    </source>
</evidence>
<name>A0A6A5Y9K1_9PLEO</name>
<dbReference type="Proteomes" id="UP000799778">
    <property type="component" value="Unassembled WGS sequence"/>
</dbReference>
<dbReference type="PANTHER" id="PTHR38795">
    <property type="entry name" value="DUF6604 DOMAIN-CONTAINING PROTEIN"/>
    <property type="match status" value="1"/>
</dbReference>
<organism evidence="3 4">
    <name type="scientific">Aaosphaeria arxii CBS 175.79</name>
    <dbReference type="NCBI Taxonomy" id="1450172"/>
    <lineage>
        <taxon>Eukaryota</taxon>
        <taxon>Fungi</taxon>
        <taxon>Dikarya</taxon>
        <taxon>Ascomycota</taxon>
        <taxon>Pezizomycotina</taxon>
        <taxon>Dothideomycetes</taxon>
        <taxon>Pleosporomycetidae</taxon>
        <taxon>Pleosporales</taxon>
        <taxon>Pleosporales incertae sedis</taxon>
        <taxon>Aaosphaeria</taxon>
    </lineage>
</organism>
<reference evidence="3" key="1">
    <citation type="journal article" date="2020" name="Stud. Mycol.">
        <title>101 Dothideomycetes genomes: a test case for predicting lifestyles and emergence of pathogens.</title>
        <authorList>
            <person name="Haridas S."/>
            <person name="Albert R."/>
            <person name="Binder M."/>
            <person name="Bloem J."/>
            <person name="Labutti K."/>
            <person name="Salamov A."/>
            <person name="Andreopoulos B."/>
            <person name="Baker S."/>
            <person name="Barry K."/>
            <person name="Bills G."/>
            <person name="Bluhm B."/>
            <person name="Cannon C."/>
            <person name="Castanera R."/>
            <person name="Culley D."/>
            <person name="Daum C."/>
            <person name="Ezra D."/>
            <person name="Gonzalez J."/>
            <person name="Henrissat B."/>
            <person name="Kuo A."/>
            <person name="Liang C."/>
            <person name="Lipzen A."/>
            <person name="Lutzoni F."/>
            <person name="Magnuson J."/>
            <person name="Mondo S."/>
            <person name="Nolan M."/>
            <person name="Ohm R."/>
            <person name="Pangilinan J."/>
            <person name="Park H.-J."/>
            <person name="Ramirez L."/>
            <person name="Alfaro M."/>
            <person name="Sun H."/>
            <person name="Tritt A."/>
            <person name="Yoshinaga Y."/>
            <person name="Zwiers L.-H."/>
            <person name="Turgeon B."/>
            <person name="Goodwin S."/>
            <person name="Spatafora J."/>
            <person name="Crous P."/>
            <person name="Grigoriev I."/>
        </authorList>
    </citation>
    <scope>NUCLEOTIDE SEQUENCE</scope>
    <source>
        <strain evidence="3">CBS 175.79</strain>
    </source>
</reference>
<gene>
    <name evidence="3" type="ORF">BU24DRAFT_446839</name>
</gene>
<dbReference type="RefSeq" id="XP_033390285.1">
    <property type="nucleotide sequence ID" value="XM_033530792.1"/>
</dbReference>
<proteinExistence type="predicted"/>
<feature type="compositionally biased region" description="Acidic residues" evidence="1">
    <location>
        <begin position="75"/>
        <end position="87"/>
    </location>
</feature>
<dbReference type="AlphaFoldDB" id="A0A6A5Y9K1"/>
<protein>
    <recommendedName>
        <fullName evidence="2">DUF6604 domain-containing protein</fullName>
    </recommendedName>
</protein>
<accession>A0A6A5Y9K1</accession>
<keyword evidence="4" id="KW-1185">Reference proteome</keyword>
<dbReference type="GeneID" id="54288189"/>
<dbReference type="EMBL" id="ML978066">
    <property type="protein sequence ID" value="KAF2021946.1"/>
    <property type="molecule type" value="Genomic_DNA"/>
</dbReference>
<dbReference type="OrthoDB" id="5339038at2759"/>
<dbReference type="InterPro" id="IPR046539">
    <property type="entry name" value="DUF6604"/>
</dbReference>
<evidence type="ECO:0000259" key="2">
    <source>
        <dbReference type="Pfam" id="PF20253"/>
    </source>
</evidence>
<evidence type="ECO:0000313" key="3">
    <source>
        <dbReference type="EMBL" id="KAF2021946.1"/>
    </source>
</evidence>
<evidence type="ECO:0000256" key="1">
    <source>
        <dbReference type="SAM" id="MobiDB-lite"/>
    </source>
</evidence>
<dbReference type="InterPro" id="IPR016864">
    <property type="entry name" value="UCP028035"/>
</dbReference>
<feature type="region of interest" description="Disordered" evidence="1">
    <location>
        <begin position="73"/>
        <end position="123"/>
    </location>
</feature>
<sequence length="855" mass="97917">MYAVFQQMTDANPDPEIERKNVTHKHFIDALSDALVALGGDPQSASNFSSVEEGAPDEAIFQNKFAALSLGQLKDDEDDGGSSEDDDHPTQTRTRKKKAGRGKKGKRSRRSKKKPASGSTEKPAIAEVPVESYRIIEDKDGLISDYLLAVYAVAGEWADLRSFTQDLWREVAYDGLNGAVAAALNSIAVSMVKQTCIAVFADFPGHESYDTIMQTITKGDREKAQTQFSMRLYRVSDCGQAEKVQERYIDVKEQLWVHAYDDLLTFVLDFQKNRTGKPTKALQLQLNRWSPEFDLQRATNEERVSWRRLYTISRLYDLVNVFSSVVVQQNNLEGEHHVYEDVDWSTTGPWGHRRRIFGLEEFAGDITALAMQKSSTDVRRKILPTMFFNYNAFPRRDVDRFLDRNHLRAGHGFIKAVNLLRLLLQKDANAKQDPNHHAGYFGIFDEIKSDFANWLGESLYRNGLATIPPSRFSRHNSNGLWEYSPLLCAAGLVEGLIINQRMIMHLWDNISEPAFGLHLHNMLVKKKYLKKEVGILHLFQVLYQDSFFPGGVPTDDFHGAFLARTEQFDNSPARERERLKKIKGTKDIHRLMDLELNNFFRERSTLLAYYDANWVPEQIPDSVIRMPSYLYVLRLRGTEREIDPATGEKRLKQTELVKRAKARGQTDAELLDEASDATPIFAPSEGAEEAAKRLVTDTDLKEFKAREMRNPYRVSELKDRGQLQGRALLEVLRLDIFADVCGRDPMSSLNYVWFTCYLLILFGKIEDQLREARNPLWVQMYQLTSPRFRHHSRLSMLMAAMANDNKEALEICAKIFDTFRVGAKSCIFWEDLRMEDGLKPQRDKDDIPDGQCSVM</sequence>
<dbReference type="PIRSF" id="PIRSF028035">
    <property type="entry name" value="UCP028035"/>
    <property type="match status" value="1"/>
</dbReference>
<feature type="compositionally biased region" description="Basic residues" evidence="1">
    <location>
        <begin position="93"/>
        <end position="115"/>
    </location>
</feature>
<feature type="domain" description="DUF6604" evidence="2">
    <location>
        <begin position="7"/>
        <end position="200"/>
    </location>
</feature>